<proteinExistence type="predicted"/>
<dbReference type="EMBL" id="BLWC01000001">
    <property type="protein sequence ID" value="GFM98078.1"/>
    <property type="molecule type" value="Genomic_DNA"/>
</dbReference>
<evidence type="ECO:0000313" key="3">
    <source>
        <dbReference type="Proteomes" id="UP000498980"/>
    </source>
</evidence>
<feature type="compositionally biased region" description="Basic and acidic residues" evidence="1">
    <location>
        <begin position="1"/>
        <end position="16"/>
    </location>
</feature>
<evidence type="ECO:0000313" key="2">
    <source>
        <dbReference type="EMBL" id="GFM98078.1"/>
    </source>
</evidence>
<name>A0A7J0C6T7_9ACTN</name>
<accession>A0A7J0C6T7</accession>
<gene>
    <name evidence="2" type="ORF">Sfulv_28890</name>
</gene>
<comment type="caution">
    <text evidence="2">The sequence shown here is derived from an EMBL/GenBank/DDBJ whole genome shotgun (WGS) entry which is preliminary data.</text>
</comment>
<dbReference type="Proteomes" id="UP000498980">
    <property type="component" value="Unassembled WGS sequence"/>
</dbReference>
<dbReference type="AlphaFoldDB" id="A0A7J0C6T7"/>
<reference evidence="2 3" key="1">
    <citation type="submission" date="2020-05" db="EMBL/GenBank/DDBJ databases">
        <title>Whole genome shotgun sequence of Streptomyces fulvorobeus NBRC 15897.</title>
        <authorList>
            <person name="Komaki H."/>
            <person name="Tamura T."/>
        </authorList>
    </citation>
    <scope>NUCLEOTIDE SEQUENCE [LARGE SCALE GENOMIC DNA]</scope>
    <source>
        <strain evidence="2 3">NBRC 15897</strain>
    </source>
</reference>
<protein>
    <submittedName>
        <fullName evidence="2">Uncharacterized protein</fullName>
    </submittedName>
</protein>
<sequence>MGVREVHPGRLDREENLSGARYGGGQFHGCEDVGTTEAAELDCEHAARYLAVVGGRGRGRISAR</sequence>
<organism evidence="2 3">
    <name type="scientific">Streptomyces fulvorobeus</name>
    <dbReference type="NCBI Taxonomy" id="284028"/>
    <lineage>
        <taxon>Bacteria</taxon>
        <taxon>Bacillati</taxon>
        <taxon>Actinomycetota</taxon>
        <taxon>Actinomycetes</taxon>
        <taxon>Kitasatosporales</taxon>
        <taxon>Streptomycetaceae</taxon>
        <taxon>Streptomyces</taxon>
    </lineage>
</organism>
<feature type="region of interest" description="Disordered" evidence="1">
    <location>
        <begin position="1"/>
        <end position="25"/>
    </location>
</feature>
<keyword evidence="3" id="KW-1185">Reference proteome</keyword>
<evidence type="ECO:0000256" key="1">
    <source>
        <dbReference type="SAM" id="MobiDB-lite"/>
    </source>
</evidence>